<dbReference type="Proteomes" id="UP001144805">
    <property type="component" value="Unassembled WGS sequence"/>
</dbReference>
<feature type="transmembrane region" description="Helical" evidence="1">
    <location>
        <begin position="167"/>
        <end position="185"/>
    </location>
</feature>
<dbReference type="PANTHER" id="PTHR18640:SF5">
    <property type="entry name" value="SODIUM_BILE ACID COTRANSPORTER 7"/>
    <property type="match status" value="1"/>
</dbReference>
<proteinExistence type="predicted"/>
<dbReference type="EMBL" id="JAPKNK010000002">
    <property type="protein sequence ID" value="MCX5568725.1"/>
    <property type="molecule type" value="Genomic_DNA"/>
</dbReference>
<feature type="transmembrane region" description="Helical" evidence="1">
    <location>
        <begin position="40"/>
        <end position="58"/>
    </location>
</feature>
<dbReference type="PIRSF" id="PIRSF026166">
    <property type="entry name" value="UCP026166"/>
    <property type="match status" value="1"/>
</dbReference>
<dbReference type="GO" id="GO:0005886">
    <property type="term" value="C:plasma membrane"/>
    <property type="evidence" value="ECO:0007669"/>
    <property type="project" value="TreeGrafter"/>
</dbReference>
<dbReference type="InterPro" id="IPR038770">
    <property type="entry name" value="Na+/solute_symporter_sf"/>
</dbReference>
<reference evidence="2" key="1">
    <citation type="submission" date="2022-11" db="EMBL/GenBank/DDBJ databases">
        <title>Biodiversity and phylogenetic relationships of bacteria.</title>
        <authorList>
            <person name="Machado R.A.R."/>
            <person name="Bhat A."/>
            <person name="Loulou A."/>
            <person name="Kallel S."/>
        </authorList>
    </citation>
    <scope>NUCLEOTIDE SEQUENCE</scope>
    <source>
        <strain evidence="2">K-TC2</strain>
    </source>
</reference>
<feature type="transmembrane region" description="Helical" evidence="1">
    <location>
        <begin position="293"/>
        <end position="316"/>
    </location>
</feature>
<protein>
    <submittedName>
        <fullName evidence="2">Bile acid:sodium symporter</fullName>
    </submittedName>
</protein>
<keyword evidence="1" id="KW-1133">Transmembrane helix</keyword>
<dbReference type="RefSeq" id="WP_266337693.1">
    <property type="nucleotide sequence ID" value="NZ_JAPKNK010000002.1"/>
</dbReference>
<organism evidence="2 3">
    <name type="scientific">Kaistia nematophila</name>
    <dbReference type="NCBI Taxonomy" id="2994654"/>
    <lineage>
        <taxon>Bacteria</taxon>
        <taxon>Pseudomonadati</taxon>
        <taxon>Pseudomonadota</taxon>
        <taxon>Alphaproteobacteria</taxon>
        <taxon>Hyphomicrobiales</taxon>
        <taxon>Kaistiaceae</taxon>
        <taxon>Kaistia</taxon>
    </lineage>
</organism>
<keyword evidence="1" id="KW-0812">Transmembrane</keyword>
<dbReference type="Pfam" id="PF13593">
    <property type="entry name" value="SBF_like"/>
    <property type="match status" value="1"/>
</dbReference>
<name>A0A9X3DZJ0_9HYPH</name>
<keyword evidence="3" id="KW-1185">Reference proteome</keyword>
<feature type="transmembrane region" description="Helical" evidence="1">
    <location>
        <begin position="232"/>
        <end position="253"/>
    </location>
</feature>
<dbReference type="PANTHER" id="PTHR18640">
    <property type="entry name" value="SOLUTE CARRIER FAMILY 10 MEMBER 7"/>
    <property type="match status" value="1"/>
</dbReference>
<sequence>MTIRGFTIDGFLIALVLVVLAAIAVPGPGESGGVLHMDAIATYGVAVIFFLYGLTLAPERMHAGIRHWRVHIAVQLCTFVLFPIVVLVLGTPLKGFVPEEVWIGFFYLAALPSTVSSSVAMTSLARGNVPVAIFNATLSSLIGVFATPLLMAWFLSSTGVGMPLLPVIGKIVLLVLLPIIIGQIARHWLYAWATRNIKAIRLADRAIILAIVYNSFSDSIVEGVWAGHDVSLIVAIIVGVIALFFIIYGLMMIPCRMMGLNRADTIACLYCASKKSLATGVPLAKLMFSGSPALGLIIAPIMLYHFFQLLIVSVLANREGRRAAAEAHATA</sequence>
<dbReference type="AlphaFoldDB" id="A0A9X3DZJ0"/>
<evidence type="ECO:0000313" key="2">
    <source>
        <dbReference type="EMBL" id="MCX5568725.1"/>
    </source>
</evidence>
<gene>
    <name evidence="2" type="ORF">OSH07_05940</name>
</gene>
<dbReference type="Gene3D" id="1.20.1530.20">
    <property type="match status" value="1"/>
</dbReference>
<accession>A0A9X3DZJ0</accession>
<keyword evidence="1" id="KW-0472">Membrane</keyword>
<dbReference type="InterPro" id="IPR016833">
    <property type="entry name" value="Put_Na-Bile_cotransptr"/>
</dbReference>
<comment type="caution">
    <text evidence="2">The sequence shown here is derived from an EMBL/GenBank/DDBJ whole genome shotgun (WGS) entry which is preliminary data.</text>
</comment>
<evidence type="ECO:0000313" key="3">
    <source>
        <dbReference type="Proteomes" id="UP001144805"/>
    </source>
</evidence>
<feature type="transmembrane region" description="Helical" evidence="1">
    <location>
        <begin position="101"/>
        <end position="120"/>
    </location>
</feature>
<feature type="transmembrane region" description="Helical" evidence="1">
    <location>
        <begin position="132"/>
        <end position="155"/>
    </location>
</feature>
<evidence type="ECO:0000256" key="1">
    <source>
        <dbReference type="SAM" id="Phobius"/>
    </source>
</evidence>
<feature type="transmembrane region" description="Helical" evidence="1">
    <location>
        <begin position="70"/>
        <end position="89"/>
    </location>
</feature>